<comment type="subcellular location">
    <subcellularLocation>
        <location evidence="1">Nucleus</location>
        <location evidence="1">Nucleolus</location>
    </subcellularLocation>
</comment>
<dbReference type="Proteomes" id="UP001148786">
    <property type="component" value="Unassembled WGS sequence"/>
</dbReference>
<feature type="domain" description="Brix" evidence="7">
    <location>
        <begin position="454"/>
        <end position="652"/>
    </location>
</feature>
<evidence type="ECO:0000256" key="1">
    <source>
        <dbReference type="ARBA" id="ARBA00004604"/>
    </source>
</evidence>
<dbReference type="SUPFAM" id="SSF52954">
    <property type="entry name" value="Class II aaRS ABD-related"/>
    <property type="match status" value="1"/>
</dbReference>
<dbReference type="SUPFAM" id="SSF54791">
    <property type="entry name" value="Eukaryotic type KH-domain (KH-domain type I)"/>
    <property type="match status" value="3"/>
</dbReference>
<sequence length="711" mass="77154">MPDAESTRKRSRSPSDTEQQKHHKRPNTGAASSANSTGPVSQSSTADITMADPSSSALSAANANDTNSSTPNSNRNDVKKDADAQATVGENKSSATTSGEPSTSTSAPPPPSGNIHMRCLIVTQDASIIIGKGGTHVNEIREKSGARVMVSESIPGNPERILNVSGPLDAVSKAFGLIVRRINDEPFDVPSVPGSRAVTIKFMIPNSRMGSVIGKQGSKIKEIQDASGARLNASEGMLPGSTERVLSVAGVADAIHIATYYIGNILLEAQERMPSFNNSSYRPGNPRATGRPMGGPGGSSYMPSAAPYHPGGSSYAPHNPPQQLQTQQIYIPNDLVGCIIGKGGSKINEIRHMSASQIKIMEPGATGVGMNGAPAGGEGERLVVITGQPANIQMAVQLLYHFSVNMASILKAQKANAFKADLKGKGKRKAEEMDVDDVEQEVEGSSLKRKKNKQRVLLLSSRGITHRMRHLMSDLEALLPQVKKDSKLDSKSQLHLLPELADLNNCNNTLYFEARRHEDLYMWAAKTPNGPSIKLHVQNVHTMDELKMTGNCLKGSRGLLSFDAAFEETEWGRLTKEVFTQIFGVPSTARRAKPFIDHILTFSIVDSKIWFRNFQILEKDPLQPNGPPQTTLVEIGPRFVMTPIRIFEGAFGGATVFSNPEFISPAAVRQAFKREKGGRYNERKDAEEEMKRRKETRRLEENELSVAKVFG</sequence>
<organism evidence="8 9">
    <name type="scientific">Agrocybe chaxingu</name>
    <dbReference type="NCBI Taxonomy" id="84603"/>
    <lineage>
        <taxon>Eukaryota</taxon>
        <taxon>Fungi</taxon>
        <taxon>Dikarya</taxon>
        <taxon>Basidiomycota</taxon>
        <taxon>Agaricomycotina</taxon>
        <taxon>Agaricomycetes</taxon>
        <taxon>Agaricomycetidae</taxon>
        <taxon>Agaricales</taxon>
        <taxon>Agaricineae</taxon>
        <taxon>Strophariaceae</taxon>
        <taxon>Agrocybe</taxon>
    </lineage>
</organism>
<dbReference type="Gene3D" id="3.30.1370.10">
    <property type="entry name" value="K Homology domain, type 1"/>
    <property type="match status" value="3"/>
</dbReference>
<evidence type="ECO:0000313" key="8">
    <source>
        <dbReference type="EMBL" id="KAJ3500982.1"/>
    </source>
</evidence>
<evidence type="ECO:0000256" key="4">
    <source>
        <dbReference type="ARBA" id="ARBA00023242"/>
    </source>
</evidence>
<dbReference type="GO" id="GO:0019843">
    <property type="term" value="F:rRNA binding"/>
    <property type="evidence" value="ECO:0007669"/>
    <property type="project" value="InterPro"/>
</dbReference>
<dbReference type="AlphaFoldDB" id="A0A9W8MTG0"/>
<accession>A0A9W8MTG0</accession>
<dbReference type="OrthoDB" id="1638493at2759"/>
<dbReference type="GO" id="GO:0006364">
    <property type="term" value="P:rRNA processing"/>
    <property type="evidence" value="ECO:0007669"/>
    <property type="project" value="InterPro"/>
</dbReference>
<feature type="compositionally biased region" description="Polar residues" evidence="6">
    <location>
        <begin position="29"/>
        <end position="47"/>
    </location>
</feature>
<feature type="compositionally biased region" description="Basic and acidic residues" evidence="6">
    <location>
        <begin position="1"/>
        <end position="20"/>
    </location>
</feature>
<feature type="region of interest" description="Disordered" evidence="6">
    <location>
        <begin position="1"/>
        <end position="116"/>
    </location>
</feature>
<evidence type="ECO:0000256" key="5">
    <source>
        <dbReference type="PROSITE-ProRule" id="PRU00117"/>
    </source>
</evidence>
<dbReference type="PROSITE" id="PS50084">
    <property type="entry name" value="KH_TYPE_1"/>
    <property type="match status" value="3"/>
</dbReference>
<dbReference type="InterPro" id="IPR036612">
    <property type="entry name" value="KH_dom_type_1_sf"/>
</dbReference>
<protein>
    <recommendedName>
        <fullName evidence="7">Brix domain-containing protein</fullName>
    </recommendedName>
</protein>
<feature type="compositionally biased region" description="Low complexity" evidence="6">
    <location>
        <begin position="93"/>
        <end position="106"/>
    </location>
</feature>
<keyword evidence="5" id="KW-0694">RNA-binding</keyword>
<evidence type="ECO:0000313" key="9">
    <source>
        <dbReference type="Proteomes" id="UP001148786"/>
    </source>
</evidence>
<dbReference type="CDD" id="cd22456">
    <property type="entry name" value="KH-I_Rnc1_rpt2"/>
    <property type="match status" value="1"/>
</dbReference>
<evidence type="ECO:0000256" key="3">
    <source>
        <dbReference type="ARBA" id="ARBA00022517"/>
    </source>
</evidence>
<dbReference type="PROSITE" id="PS50833">
    <property type="entry name" value="BRIX"/>
    <property type="match status" value="1"/>
</dbReference>
<dbReference type="SMART" id="SM00322">
    <property type="entry name" value="KH"/>
    <property type="match status" value="3"/>
</dbReference>
<feature type="compositionally biased region" description="Low complexity" evidence="6">
    <location>
        <begin position="51"/>
        <end position="74"/>
    </location>
</feature>
<evidence type="ECO:0000259" key="7">
    <source>
        <dbReference type="PROSITE" id="PS50833"/>
    </source>
</evidence>
<dbReference type="EMBL" id="JANKHO010001510">
    <property type="protein sequence ID" value="KAJ3500982.1"/>
    <property type="molecule type" value="Genomic_DNA"/>
</dbReference>
<dbReference type="PANTHER" id="PTHR13634">
    <property type="entry name" value="RIBOSOME BIOGENESIS PROTEIN BRIX"/>
    <property type="match status" value="1"/>
</dbReference>
<dbReference type="FunFam" id="3.40.50.10480:FF:000009">
    <property type="entry name" value="Ribosome biogenesis protein, putative"/>
    <property type="match status" value="1"/>
</dbReference>
<proteinExistence type="inferred from homology"/>
<evidence type="ECO:0000256" key="6">
    <source>
        <dbReference type="SAM" id="MobiDB-lite"/>
    </source>
</evidence>
<comment type="caution">
    <text evidence="8">The sequence shown here is derived from an EMBL/GenBank/DDBJ whole genome shotgun (WGS) entry which is preliminary data.</text>
</comment>
<dbReference type="Pfam" id="PF04427">
    <property type="entry name" value="Brix"/>
    <property type="match status" value="1"/>
</dbReference>
<feature type="region of interest" description="Disordered" evidence="6">
    <location>
        <begin position="675"/>
        <end position="698"/>
    </location>
</feature>
<dbReference type="InterPro" id="IPR004087">
    <property type="entry name" value="KH_dom"/>
</dbReference>
<keyword evidence="4" id="KW-0539">Nucleus</keyword>
<keyword evidence="3" id="KW-0690">Ribosome biogenesis</keyword>
<evidence type="ECO:0000256" key="2">
    <source>
        <dbReference type="ARBA" id="ARBA00006369"/>
    </source>
</evidence>
<dbReference type="GO" id="GO:0005730">
    <property type="term" value="C:nucleolus"/>
    <property type="evidence" value="ECO:0007669"/>
    <property type="project" value="UniProtKB-SubCell"/>
</dbReference>
<reference evidence="8" key="1">
    <citation type="submission" date="2022-07" db="EMBL/GenBank/DDBJ databases">
        <title>Genome Sequence of Agrocybe chaxingu.</title>
        <authorList>
            <person name="Buettner E."/>
        </authorList>
    </citation>
    <scope>NUCLEOTIDE SEQUENCE</scope>
    <source>
        <strain evidence="8">MP-N11</strain>
    </source>
</reference>
<dbReference type="SMART" id="SM00879">
    <property type="entry name" value="Brix"/>
    <property type="match status" value="1"/>
</dbReference>
<dbReference type="InterPro" id="IPR026532">
    <property type="entry name" value="BRX1"/>
</dbReference>
<name>A0A9W8MTG0_9AGAR</name>
<dbReference type="Pfam" id="PF00013">
    <property type="entry name" value="KH_1"/>
    <property type="match status" value="3"/>
</dbReference>
<dbReference type="GO" id="GO:0000027">
    <property type="term" value="P:ribosomal large subunit assembly"/>
    <property type="evidence" value="ECO:0007669"/>
    <property type="project" value="TreeGrafter"/>
</dbReference>
<dbReference type="PANTHER" id="PTHR13634:SF0">
    <property type="entry name" value="RIBOSOME BIOGENESIS PROTEIN BRX1 HOMOLOG"/>
    <property type="match status" value="1"/>
</dbReference>
<gene>
    <name evidence="8" type="ORF">NLJ89_g9549</name>
</gene>
<keyword evidence="9" id="KW-1185">Reference proteome</keyword>
<dbReference type="InterPro" id="IPR004088">
    <property type="entry name" value="KH_dom_type_1"/>
</dbReference>
<feature type="region of interest" description="Disordered" evidence="6">
    <location>
        <begin position="277"/>
        <end position="321"/>
    </location>
</feature>
<comment type="similarity">
    <text evidence="2">Belongs to the BRX1 family.</text>
</comment>
<dbReference type="InterPro" id="IPR007109">
    <property type="entry name" value="Brix"/>
</dbReference>